<organism evidence="1 2">
    <name type="scientific">Lymnaea stagnalis</name>
    <name type="common">Great pond snail</name>
    <name type="synonym">Helix stagnalis</name>
    <dbReference type="NCBI Taxonomy" id="6523"/>
    <lineage>
        <taxon>Eukaryota</taxon>
        <taxon>Metazoa</taxon>
        <taxon>Spiralia</taxon>
        <taxon>Lophotrochozoa</taxon>
        <taxon>Mollusca</taxon>
        <taxon>Gastropoda</taxon>
        <taxon>Heterobranchia</taxon>
        <taxon>Euthyneura</taxon>
        <taxon>Panpulmonata</taxon>
        <taxon>Hygrophila</taxon>
        <taxon>Lymnaeoidea</taxon>
        <taxon>Lymnaeidae</taxon>
        <taxon>Lymnaea</taxon>
    </lineage>
</organism>
<feature type="non-terminal residue" evidence="1">
    <location>
        <position position="131"/>
    </location>
</feature>
<sequence length="131" mass="14288">MVAVDGTHWSGVVLENLSGLSSPSQSVFKIKNQKRNFNCEQDTVQDSLAISGSESSCVTSISRSEYSASGLKAKANKGNYNIMGEESRQSISHIRTSKTKLIDYSALDHSISSRSNSSTLKRQLHHKSVLP</sequence>
<name>A0AAV2HKF3_LYMST</name>
<dbReference type="Proteomes" id="UP001497497">
    <property type="component" value="Unassembled WGS sequence"/>
</dbReference>
<evidence type="ECO:0000313" key="1">
    <source>
        <dbReference type="EMBL" id="CAL1533296.1"/>
    </source>
</evidence>
<reference evidence="1 2" key="1">
    <citation type="submission" date="2024-04" db="EMBL/GenBank/DDBJ databases">
        <authorList>
            <consortium name="Genoscope - CEA"/>
            <person name="William W."/>
        </authorList>
    </citation>
    <scope>NUCLEOTIDE SEQUENCE [LARGE SCALE GENOMIC DNA]</scope>
</reference>
<dbReference type="EMBL" id="CAXITT010000140">
    <property type="protein sequence ID" value="CAL1533296.1"/>
    <property type="molecule type" value="Genomic_DNA"/>
</dbReference>
<gene>
    <name evidence="1" type="ORF">GSLYS_00007314001</name>
</gene>
<accession>A0AAV2HKF3</accession>
<evidence type="ECO:0000313" key="2">
    <source>
        <dbReference type="Proteomes" id="UP001497497"/>
    </source>
</evidence>
<proteinExistence type="predicted"/>
<keyword evidence="2" id="KW-1185">Reference proteome</keyword>
<protein>
    <submittedName>
        <fullName evidence="1">Uncharacterized protein</fullName>
    </submittedName>
</protein>
<dbReference type="AlphaFoldDB" id="A0AAV2HKF3"/>
<comment type="caution">
    <text evidence="1">The sequence shown here is derived from an EMBL/GenBank/DDBJ whole genome shotgun (WGS) entry which is preliminary data.</text>
</comment>